<dbReference type="EMBL" id="ASWO01000005">
    <property type="protein sequence ID" value="EOT83748.1"/>
    <property type="molecule type" value="Genomic_DNA"/>
</dbReference>
<protein>
    <recommendedName>
        <fullName evidence="5">Lipoprotein</fullName>
    </recommendedName>
</protein>
<dbReference type="OrthoDB" id="10009041at2"/>
<gene>
    <name evidence="3" type="ORF">I573_01473</name>
</gene>
<sequence>MKIRVMASSILCLAFLSACQKQQDTMHSSSTATQEVTSTSEVESSTTSSDRMESTQATIPYSDVSDVRTEHPVQVASQLRRQLYEAGINSRELSDAQLEAYAKEADEQGIDPVVYIQTKLTEN</sequence>
<dbReference type="AlphaFoldDB" id="S0KQN5"/>
<keyword evidence="2" id="KW-0732">Signal</keyword>
<proteinExistence type="predicted"/>
<evidence type="ECO:0000313" key="3">
    <source>
        <dbReference type="EMBL" id="EOT83748.1"/>
    </source>
</evidence>
<evidence type="ECO:0000256" key="2">
    <source>
        <dbReference type="SAM" id="SignalP"/>
    </source>
</evidence>
<feature type="compositionally biased region" description="Low complexity" evidence="1">
    <location>
        <begin position="28"/>
        <end position="49"/>
    </location>
</feature>
<name>S0KQN5_9ENTE</name>
<dbReference type="RefSeq" id="WP_016185659.1">
    <property type="nucleotide sequence ID" value="NZ_ASWO01000005.1"/>
</dbReference>
<organism evidence="3 4">
    <name type="scientific">Enterococcus sulfureus ATCC 49903</name>
    <dbReference type="NCBI Taxonomy" id="1140003"/>
    <lineage>
        <taxon>Bacteria</taxon>
        <taxon>Bacillati</taxon>
        <taxon>Bacillota</taxon>
        <taxon>Bacilli</taxon>
        <taxon>Lactobacillales</taxon>
        <taxon>Enterococcaceae</taxon>
        <taxon>Enterococcus</taxon>
    </lineage>
</organism>
<feature type="signal peptide" evidence="2">
    <location>
        <begin position="1"/>
        <end position="20"/>
    </location>
</feature>
<dbReference type="STRING" id="1140003.OMY_01207"/>
<evidence type="ECO:0000313" key="4">
    <source>
        <dbReference type="Proteomes" id="UP000015961"/>
    </source>
</evidence>
<accession>S0KQN5</accession>
<feature type="chain" id="PRO_5038878709" description="Lipoprotein" evidence="2">
    <location>
        <begin position="21"/>
        <end position="123"/>
    </location>
</feature>
<dbReference type="PROSITE" id="PS51257">
    <property type="entry name" value="PROKAR_LIPOPROTEIN"/>
    <property type="match status" value="1"/>
</dbReference>
<reference evidence="3 4" key="1">
    <citation type="submission" date="2013-03" db="EMBL/GenBank/DDBJ databases">
        <title>The Genome Sequence of Enterococcus sulfureus ATCC_49903 (PacBio/Illumina hybrid assembly).</title>
        <authorList>
            <consortium name="The Broad Institute Genomics Platform"/>
            <consortium name="The Broad Institute Genome Sequencing Center for Infectious Disease"/>
            <person name="Earl A."/>
            <person name="Russ C."/>
            <person name="Gilmore M."/>
            <person name="Surin D."/>
            <person name="Walker B."/>
            <person name="Young S."/>
            <person name="Zeng Q."/>
            <person name="Gargeya S."/>
            <person name="Fitzgerald M."/>
            <person name="Haas B."/>
            <person name="Abouelleil A."/>
            <person name="Allen A.W."/>
            <person name="Alvarado L."/>
            <person name="Arachchi H.M."/>
            <person name="Berlin A.M."/>
            <person name="Chapman S.B."/>
            <person name="Gainer-Dewar J."/>
            <person name="Goldberg J."/>
            <person name="Griggs A."/>
            <person name="Gujja S."/>
            <person name="Hansen M."/>
            <person name="Howarth C."/>
            <person name="Imamovic A."/>
            <person name="Ireland A."/>
            <person name="Larimer J."/>
            <person name="McCowan C."/>
            <person name="Murphy C."/>
            <person name="Pearson M."/>
            <person name="Poon T.W."/>
            <person name="Priest M."/>
            <person name="Roberts A."/>
            <person name="Saif S."/>
            <person name="Shea T."/>
            <person name="Sisk P."/>
            <person name="Sykes S."/>
            <person name="Wortman J."/>
            <person name="Nusbaum C."/>
            <person name="Birren B."/>
        </authorList>
    </citation>
    <scope>NUCLEOTIDE SEQUENCE [LARGE SCALE GENOMIC DNA]</scope>
    <source>
        <strain evidence="3 4">ATCC 49903</strain>
    </source>
</reference>
<dbReference type="Proteomes" id="UP000015961">
    <property type="component" value="Unassembled WGS sequence"/>
</dbReference>
<evidence type="ECO:0000256" key="1">
    <source>
        <dbReference type="SAM" id="MobiDB-lite"/>
    </source>
</evidence>
<dbReference type="eggNOG" id="ENOG5032IKM">
    <property type="taxonomic scope" value="Bacteria"/>
</dbReference>
<keyword evidence="4" id="KW-1185">Reference proteome</keyword>
<comment type="caution">
    <text evidence="3">The sequence shown here is derived from an EMBL/GenBank/DDBJ whole genome shotgun (WGS) entry which is preliminary data.</text>
</comment>
<evidence type="ECO:0008006" key="5">
    <source>
        <dbReference type="Google" id="ProtNLM"/>
    </source>
</evidence>
<dbReference type="PATRIC" id="fig|1140003.3.peg.1164"/>
<feature type="region of interest" description="Disordered" evidence="1">
    <location>
        <begin position="24"/>
        <end position="66"/>
    </location>
</feature>